<keyword evidence="3 5" id="KW-0378">Hydrolase</keyword>
<dbReference type="SUPFAM" id="SSF51306">
    <property type="entry name" value="LexA/Signal peptidase"/>
    <property type="match status" value="1"/>
</dbReference>
<dbReference type="GO" id="GO:0006465">
    <property type="term" value="P:signal peptide processing"/>
    <property type="evidence" value="ECO:0007669"/>
    <property type="project" value="InterPro"/>
</dbReference>
<dbReference type="EC" id="3.4.21.89" evidence="3"/>
<dbReference type="GO" id="GO:0005886">
    <property type="term" value="C:plasma membrane"/>
    <property type="evidence" value="ECO:0007669"/>
    <property type="project" value="UniProtKB-SubCell"/>
</dbReference>
<dbReference type="PANTHER" id="PTHR43390">
    <property type="entry name" value="SIGNAL PEPTIDASE I"/>
    <property type="match status" value="1"/>
</dbReference>
<feature type="domain" description="Peptidase S26" evidence="4">
    <location>
        <begin position="13"/>
        <end position="156"/>
    </location>
</feature>
<evidence type="ECO:0000256" key="2">
    <source>
        <dbReference type="ARBA" id="ARBA00009370"/>
    </source>
</evidence>
<protein>
    <recommendedName>
        <fullName evidence="3">Signal peptidase I</fullName>
        <ecNumber evidence="3">3.4.21.89</ecNumber>
    </recommendedName>
</protein>
<dbReference type="Pfam" id="PF10502">
    <property type="entry name" value="Peptidase_S26"/>
    <property type="match status" value="1"/>
</dbReference>
<dbReference type="NCBIfam" id="TIGR02227">
    <property type="entry name" value="sigpep_I_bact"/>
    <property type="match status" value="1"/>
</dbReference>
<dbReference type="GO" id="GO:0004252">
    <property type="term" value="F:serine-type endopeptidase activity"/>
    <property type="evidence" value="ECO:0007669"/>
    <property type="project" value="InterPro"/>
</dbReference>
<dbReference type="InterPro" id="IPR000223">
    <property type="entry name" value="Pept_S26A_signal_pept_1"/>
</dbReference>
<evidence type="ECO:0000256" key="1">
    <source>
        <dbReference type="ARBA" id="ARBA00004401"/>
    </source>
</evidence>
<dbReference type="RefSeq" id="WP_308452679.1">
    <property type="nucleotide sequence ID" value="NZ_JAJEQR010000006.1"/>
</dbReference>
<comment type="caution">
    <text evidence="5">The sequence shown here is derived from an EMBL/GenBank/DDBJ whole genome shotgun (WGS) entry which is preliminary data.</text>
</comment>
<organism evidence="5 6">
    <name type="scientific">Hominifimenecus microfluidus</name>
    <dbReference type="NCBI Taxonomy" id="2885348"/>
    <lineage>
        <taxon>Bacteria</taxon>
        <taxon>Bacillati</taxon>
        <taxon>Bacillota</taxon>
        <taxon>Clostridia</taxon>
        <taxon>Lachnospirales</taxon>
        <taxon>Lachnospiraceae</taxon>
        <taxon>Hominifimenecus</taxon>
    </lineage>
</organism>
<dbReference type="GO" id="GO:0010027">
    <property type="term" value="P:thylakoid membrane organization"/>
    <property type="evidence" value="ECO:0007669"/>
    <property type="project" value="TreeGrafter"/>
</dbReference>
<comment type="catalytic activity">
    <reaction evidence="3">
        <text>Cleavage of hydrophobic, N-terminal signal or leader sequences from secreted and periplasmic proteins.</text>
        <dbReference type="EC" id="3.4.21.89"/>
    </reaction>
</comment>
<reference evidence="5" key="1">
    <citation type="submission" date="2021-10" db="EMBL/GenBank/DDBJ databases">
        <title>Anaerobic single-cell dispensing facilitates the cultivation of human gut bacteria.</title>
        <authorList>
            <person name="Afrizal A."/>
        </authorList>
    </citation>
    <scope>NUCLEOTIDE SEQUENCE</scope>
    <source>
        <strain evidence="5">CLA-AA-H215</strain>
    </source>
</reference>
<comment type="similarity">
    <text evidence="2 3">Belongs to the peptidase S26 family.</text>
</comment>
<comment type="subcellular location">
    <subcellularLocation>
        <location evidence="1">Cell membrane</location>
        <topology evidence="1">Single-pass type II membrane protein</topology>
    </subcellularLocation>
    <subcellularLocation>
        <location evidence="3">Membrane</location>
        <topology evidence="3">Single-pass type II membrane protein</topology>
    </subcellularLocation>
</comment>
<evidence type="ECO:0000313" key="5">
    <source>
        <dbReference type="EMBL" id="MCC2229890.1"/>
    </source>
</evidence>
<dbReference type="Gene3D" id="2.10.109.10">
    <property type="entry name" value="Umud Fragment, subunit A"/>
    <property type="match status" value="1"/>
</dbReference>
<gene>
    <name evidence="5" type="primary">lepB</name>
    <name evidence="5" type="ORF">LKD81_02575</name>
</gene>
<dbReference type="PANTHER" id="PTHR43390:SF1">
    <property type="entry name" value="CHLOROPLAST PROCESSING PEPTIDASE"/>
    <property type="match status" value="1"/>
</dbReference>
<evidence type="ECO:0000259" key="4">
    <source>
        <dbReference type="Pfam" id="PF10502"/>
    </source>
</evidence>
<sequence length="164" mass="19021">MKRSMWKEYRRFFIRLAVFLLLLYLAFMKVLFLKQVKGMDMFPSLKDGDLVLGYRLQKEFRTNDIIAYEEEGTLHFGRVIAKEGDQVKISDGGEVTINGVAESSQIWYPDYDGGDLDYPFQVPENTLFILGDYRTDTMDSRNYGAIPVEQVKGKVITLLRRRGL</sequence>
<dbReference type="PRINTS" id="PR00727">
    <property type="entry name" value="LEADERPTASE"/>
</dbReference>
<name>A0AAE3E8B6_9FIRM</name>
<evidence type="ECO:0000256" key="3">
    <source>
        <dbReference type="RuleBase" id="RU362042"/>
    </source>
</evidence>
<proteinExistence type="inferred from homology"/>
<keyword evidence="6" id="KW-1185">Reference proteome</keyword>
<dbReference type="InterPro" id="IPR019533">
    <property type="entry name" value="Peptidase_S26"/>
</dbReference>
<dbReference type="GO" id="GO:0009003">
    <property type="term" value="F:signal peptidase activity"/>
    <property type="evidence" value="ECO:0007669"/>
    <property type="project" value="UniProtKB-EC"/>
</dbReference>
<dbReference type="InterPro" id="IPR036286">
    <property type="entry name" value="LexA/Signal_pep-like_sf"/>
</dbReference>
<keyword evidence="3" id="KW-0645">Protease</keyword>
<dbReference type="AlphaFoldDB" id="A0AAE3E8B6"/>
<dbReference type="EMBL" id="JAJEQR010000006">
    <property type="protein sequence ID" value="MCC2229890.1"/>
    <property type="molecule type" value="Genomic_DNA"/>
</dbReference>
<accession>A0AAE3E8B6</accession>
<evidence type="ECO:0000313" key="6">
    <source>
        <dbReference type="Proteomes" id="UP001198182"/>
    </source>
</evidence>
<dbReference type="CDD" id="cd06530">
    <property type="entry name" value="S26_SPase_I"/>
    <property type="match status" value="1"/>
</dbReference>
<dbReference type="Proteomes" id="UP001198182">
    <property type="component" value="Unassembled WGS sequence"/>
</dbReference>